<proteinExistence type="predicted"/>
<feature type="compositionally biased region" description="Low complexity" evidence="1">
    <location>
        <begin position="141"/>
        <end position="156"/>
    </location>
</feature>
<feature type="compositionally biased region" description="Polar residues" evidence="1">
    <location>
        <begin position="80"/>
        <end position="90"/>
    </location>
</feature>
<accession>A0A9P1DQF8</accession>
<evidence type="ECO:0000256" key="1">
    <source>
        <dbReference type="SAM" id="MobiDB-lite"/>
    </source>
</evidence>
<evidence type="ECO:0000313" key="3">
    <source>
        <dbReference type="EMBL" id="CAL1167678.1"/>
    </source>
</evidence>
<dbReference type="EMBL" id="CAMXCT020006279">
    <property type="protein sequence ID" value="CAL1167678.1"/>
    <property type="molecule type" value="Genomic_DNA"/>
</dbReference>
<comment type="caution">
    <text evidence="2">The sequence shown here is derived from an EMBL/GenBank/DDBJ whole genome shotgun (WGS) entry which is preliminary data.</text>
</comment>
<sequence>MPAPDREAWPLQPMDLTEKFEAVANCSDSPLKAAVGGDRGDHLAASEATTPAGSSKRAKGPGSASARGSCEALGSLWQEIDSSQSQATDTPRTKRSLGRGAKRKPAAAPKVKAAASPKAAAKRGRGAGAPKAKAKAKAKAASKPLARPAAKVMKRT</sequence>
<organism evidence="2">
    <name type="scientific">Cladocopium goreaui</name>
    <dbReference type="NCBI Taxonomy" id="2562237"/>
    <lineage>
        <taxon>Eukaryota</taxon>
        <taxon>Sar</taxon>
        <taxon>Alveolata</taxon>
        <taxon>Dinophyceae</taxon>
        <taxon>Suessiales</taxon>
        <taxon>Symbiodiniaceae</taxon>
        <taxon>Cladocopium</taxon>
    </lineage>
</organism>
<gene>
    <name evidence="2" type="ORF">C1SCF055_LOCUS39214</name>
</gene>
<evidence type="ECO:0000313" key="4">
    <source>
        <dbReference type="Proteomes" id="UP001152797"/>
    </source>
</evidence>
<reference evidence="2" key="1">
    <citation type="submission" date="2022-10" db="EMBL/GenBank/DDBJ databases">
        <authorList>
            <person name="Chen Y."/>
            <person name="Dougan E. K."/>
            <person name="Chan C."/>
            <person name="Rhodes N."/>
            <person name="Thang M."/>
        </authorList>
    </citation>
    <scope>NUCLEOTIDE SEQUENCE</scope>
</reference>
<dbReference type="EMBL" id="CAMXCT010006279">
    <property type="protein sequence ID" value="CAI4014303.1"/>
    <property type="molecule type" value="Genomic_DNA"/>
</dbReference>
<evidence type="ECO:0000313" key="2">
    <source>
        <dbReference type="EMBL" id="CAI4014303.1"/>
    </source>
</evidence>
<feature type="region of interest" description="Disordered" evidence="1">
    <location>
        <begin position="30"/>
        <end position="156"/>
    </location>
</feature>
<protein>
    <submittedName>
        <fullName evidence="2">Uncharacterized protein</fullName>
    </submittedName>
</protein>
<dbReference type="AlphaFoldDB" id="A0A9P1DQF8"/>
<feature type="compositionally biased region" description="Basic residues" evidence="1">
    <location>
        <begin position="93"/>
        <end position="105"/>
    </location>
</feature>
<name>A0A9P1DQF8_9DINO</name>
<dbReference type="Proteomes" id="UP001152797">
    <property type="component" value="Unassembled WGS sequence"/>
</dbReference>
<reference evidence="3" key="2">
    <citation type="submission" date="2024-04" db="EMBL/GenBank/DDBJ databases">
        <authorList>
            <person name="Chen Y."/>
            <person name="Shah S."/>
            <person name="Dougan E. K."/>
            <person name="Thang M."/>
            <person name="Chan C."/>
        </authorList>
    </citation>
    <scope>NUCLEOTIDE SEQUENCE [LARGE SCALE GENOMIC DNA]</scope>
</reference>
<keyword evidence="4" id="KW-1185">Reference proteome</keyword>
<dbReference type="EMBL" id="CAMXCT030006279">
    <property type="protein sequence ID" value="CAL4801615.1"/>
    <property type="molecule type" value="Genomic_DNA"/>
</dbReference>
<feature type="compositionally biased region" description="Low complexity" evidence="1">
    <location>
        <begin position="106"/>
        <end position="119"/>
    </location>
</feature>